<dbReference type="GO" id="GO:0005829">
    <property type="term" value="C:cytosol"/>
    <property type="evidence" value="ECO:0007669"/>
    <property type="project" value="TreeGrafter"/>
</dbReference>
<dbReference type="PANTHER" id="PTHR11773:SF1">
    <property type="entry name" value="GLYCINE DEHYDROGENASE (DECARBOXYLATING), MITOCHONDRIAL"/>
    <property type="match status" value="1"/>
</dbReference>
<protein>
    <recommendedName>
        <fullName evidence="2">Glycine dehydrogenase (aminomethyl-transferring)</fullName>
    </recommendedName>
</protein>
<dbReference type="InterPro" id="IPR015424">
    <property type="entry name" value="PyrdxlP-dep_Trfase"/>
</dbReference>
<dbReference type="GO" id="GO:0004375">
    <property type="term" value="F:glycine dehydrogenase (decarboxylating) activity"/>
    <property type="evidence" value="ECO:0007669"/>
    <property type="project" value="InterPro"/>
</dbReference>
<dbReference type="GO" id="GO:0005960">
    <property type="term" value="C:glycine cleavage complex"/>
    <property type="evidence" value="ECO:0007669"/>
    <property type="project" value="TreeGrafter"/>
</dbReference>
<dbReference type="AlphaFoldDB" id="X0T2V6"/>
<reference evidence="1" key="1">
    <citation type="journal article" date="2014" name="Front. Microbiol.">
        <title>High frequency of phylogenetically diverse reductive dehalogenase-homologous genes in deep subseafloor sedimentary metagenomes.</title>
        <authorList>
            <person name="Kawai M."/>
            <person name="Futagami T."/>
            <person name="Toyoda A."/>
            <person name="Takaki Y."/>
            <person name="Nishi S."/>
            <person name="Hori S."/>
            <person name="Arai W."/>
            <person name="Tsubouchi T."/>
            <person name="Morono Y."/>
            <person name="Uchiyama I."/>
            <person name="Ito T."/>
            <person name="Fujiyama A."/>
            <person name="Inagaki F."/>
            <person name="Takami H."/>
        </authorList>
    </citation>
    <scope>NUCLEOTIDE SEQUENCE</scope>
    <source>
        <strain evidence="1">Expedition CK06-06</strain>
    </source>
</reference>
<proteinExistence type="predicted"/>
<dbReference type="InterPro" id="IPR020581">
    <property type="entry name" value="GDC_P"/>
</dbReference>
<name>X0T2V6_9ZZZZ</name>
<feature type="non-terminal residue" evidence="1">
    <location>
        <position position="204"/>
    </location>
</feature>
<dbReference type="PANTHER" id="PTHR11773">
    <property type="entry name" value="GLYCINE DEHYDROGENASE, DECARBOXYLATING"/>
    <property type="match status" value="1"/>
</dbReference>
<dbReference type="Gene3D" id="6.20.440.10">
    <property type="match status" value="1"/>
</dbReference>
<evidence type="ECO:0000313" key="1">
    <source>
        <dbReference type="EMBL" id="GAF82477.1"/>
    </source>
</evidence>
<comment type="caution">
    <text evidence="1">The sequence shown here is derived from an EMBL/GenBank/DDBJ whole genome shotgun (WGS) entry which is preliminary data.</text>
</comment>
<dbReference type="GO" id="GO:0019464">
    <property type="term" value="P:glycine decarboxylation via glycine cleavage system"/>
    <property type="evidence" value="ECO:0007669"/>
    <property type="project" value="TreeGrafter"/>
</dbReference>
<gene>
    <name evidence="1" type="ORF">S01H1_09227</name>
</gene>
<dbReference type="GO" id="GO:0016594">
    <property type="term" value="F:glycine binding"/>
    <property type="evidence" value="ECO:0007669"/>
    <property type="project" value="TreeGrafter"/>
</dbReference>
<organism evidence="1">
    <name type="scientific">marine sediment metagenome</name>
    <dbReference type="NCBI Taxonomy" id="412755"/>
    <lineage>
        <taxon>unclassified sequences</taxon>
        <taxon>metagenomes</taxon>
        <taxon>ecological metagenomes</taxon>
    </lineage>
</organism>
<dbReference type="Gene3D" id="3.40.640.10">
    <property type="entry name" value="Type I PLP-dependent aspartate aminotransferase-like (Major domain)"/>
    <property type="match status" value="1"/>
</dbReference>
<dbReference type="GO" id="GO:0030170">
    <property type="term" value="F:pyridoxal phosphate binding"/>
    <property type="evidence" value="ECO:0007669"/>
    <property type="project" value="TreeGrafter"/>
</dbReference>
<dbReference type="InterPro" id="IPR015421">
    <property type="entry name" value="PyrdxlP-dep_Trfase_major"/>
</dbReference>
<dbReference type="EMBL" id="BARS01004714">
    <property type="protein sequence ID" value="GAF82477.1"/>
    <property type="molecule type" value="Genomic_DNA"/>
</dbReference>
<accession>X0T2V6</accession>
<sequence>MPEQIIFEMSRPGRKGYTLDELDVPERAVEELIPGEYLRDKPARLPEVGESEVVRHFVRLSQMNHHIDKGFYPLGSCTMKYNPKINEETSSLPGFVKMHPRQPESTVQGCLQVLWEVEQILCDVTGLKAVTTQPAAGSHGELTGIMLMRKYHEHNNSDRSIILIPDSAHGTNPSSVTIGGYTTLELKSNEKGTIDLEDFKLKLT</sequence>
<dbReference type="SUPFAM" id="SSF53383">
    <property type="entry name" value="PLP-dependent transferases"/>
    <property type="match status" value="1"/>
</dbReference>
<evidence type="ECO:0008006" key="2">
    <source>
        <dbReference type="Google" id="ProtNLM"/>
    </source>
</evidence>